<evidence type="ECO:0000313" key="3">
    <source>
        <dbReference type="Proteomes" id="UP000015101"/>
    </source>
</evidence>
<proteinExistence type="predicted"/>
<dbReference type="InParanoid" id="T1FLS3"/>
<reference evidence="1 3" key="2">
    <citation type="journal article" date="2013" name="Nature">
        <title>Insights into bilaterian evolution from three spiralian genomes.</title>
        <authorList>
            <person name="Simakov O."/>
            <person name="Marletaz F."/>
            <person name="Cho S.J."/>
            <person name="Edsinger-Gonzales E."/>
            <person name="Havlak P."/>
            <person name="Hellsten U."/>
            <person name="Kuo D.H."/>
            <person name="Larsson T."/>
            <person name="Lv J."/>
            <person name="Arendt D."/>
            <person name="Savage R."/>
            <person name="Osoegawa K."/>
            <person name="de Jong P."/>
            <person name="Grimwood J."/>
            <person name="Chapman J.A."/>
            <person name="Shapiro H."/>
            <person name="Aerts A."/>
            <person name="Otillar R.P."/>
            <person name="Terry A.Y."/>
            <person name="Boore J.L."/>
            <person name="Grigoriev I.V."/>
            <person name="Lindberg D.R."/>
            <person name="Seaver E.C."/>
            <person name="Weisblat D.A."/>
            <person name="Putnam N.H."/>
            <person name="Rokhsar D.S."/>
        </authorList>
    </citation>
    <scope>NUCLEOTIDE SEQUENCE</scope>
</reference>
<sequence>MKSINNNCNTMTTIYVQHSQHGFLSPQHSRNQNFKSVNTPITTLPSNPNNNVNININNNHSVNNNCGWSLVAEKDFRILLTIFYFTNPRINVDRSTVNKFDSDYFLFSSNKYTSSNNNNNGEDASQDVIYKGVNISNNVFPSMPYIQHSNKSPSCLRRNFLLTRDRTSGREECASANMNRRVREIFFSDSNHVDVIINFMLTSSSPGQAFNFLLKYQVSAISDWKLGSKSIADTKPKPMPKCIADIISR</sequence>
<dbReference type="HOGENOM" id="CLU_1116770_0_0_1"/>
<gene>
    <name evidence="2" type="primary">20209772</name>
    <name evidence="1" type="ORF">HELRODRAFT_184691</name>
</gene>
<keyword evidence="3" id="KW-1185">Reference proteome</keyword>
<dbReference type="GeneID" id="20209772"/>
<reference evidence="2" key="3">
    <citation type="submission" date="2015-06" db="UniProtKB">
        <authorList>
            <consortium name="EnsemblMetazoa"/>
        </authorList>
    </citation>
    <scope>IDENTIFICATION</scope>
</reference>
<dbReference type="EMBL" id="KB096379">
    <property type="protein sequence ID" value="ESO05147.1"/>
    <property type="molecule type" value="Genomic_DNA"/>
</dbReference>
<evidence type="ECO:0000313" key="1">
    <source>
        <dbReference type="EMBL" id="ESO05147.1"/>
    </source>
</evidence>
<dbReference type="EMBL" id="AMQM01011452">
    <property type="status" value="NOT_ANNOTATED_CDS"/>
    <property type="molecule type" value="Genomic_DNA"/>
</dbReference>
<name>T1FLS3_HELRO</name>
<protein>
    <submittedName>
        <fullName evidence="1 2">Uncharacterized protein</fullName>
    </submittedName>
</protein>
<dbReference type="RefSeq" id="XP_009016755.1">
    <property type="nucleotide sequence ID" value="XM_009018507.1"/>
</dbReference>
<dbReference type="CTD" id="20209772"/>
<organism evidence="2 3">
    <name type="scientific">Helobdella robusta</name>
    <name type="common">Californian leech</name>
    <dbReference type="NCBI Taxonomy" id="6412"/>
    <lineage>
        <taxon>Eukaryota</taxon>
        <taxon>Metazoa</taxon>
        <taxon>Spiralia</taxon>
        <taxon>Lophotrochozoa</taxon>
        <taxon>Annelida</taxon>
        <taxon>Clitellata</taxon>
        <taxon>Hirudinea</taxon>
        <taxon>Rhynchobdellida</taxon>
        <taxon>Glossiphoniidae</taxon>
        <taxon>Helobdella</taxon>
    </lineage>
</organism>
<dbReference type="KEGG" id="hro:HELRODRAFT_184691"/>
<evidence type="ECO:0000313" key="2">
    <source>
        <dbReference type="EnsemblMetazoa" id="HelroP184691"/>
    </source>
</evidence>
<reference evidence="3" key="1">
    <citation type="submission" date="2012-12" db="EMBL/GenBank/DDBJ databases">
        <authorList>
            <person name="Hellsten U."/>
            <person name="Grimwood J."/>
            <person name="Chapman J.A."/>
            <person name="Shapiro H."/>
            <person name="Aerts A."/>
            <person name="Otillar R.P."/>
            <person name="Terry A.Y."/>
            <person name="Boore J.L."/>
            <person name="Simakov O."/>
            <person name="Marletaz F."/>
            <person name="Cho S.-J."/>
            <person name="Edsinger-Gonzales E."/>
            <person name="Havlak P."/>
            <person name="Kuo D.-H."/>
            <person name="Larsson T."/>
            <person name="Lv J."/>
            <person name="Arendt D."/>
            <person name="Savage R."/>
            <person name="Osoegawa K."/>
            <person name="de Jong P."/>
            <person name="Lindberg D.R."/>
            <person name="Seaver E.C."/>
            <person name="Weisblat D.A."/>
            <person name="Putnam N.H."/>
            <person name="Grigoriev I.V."/>
            <person name="Rokhsar D.S."/>
        </authorList>
    </citation>
    <scope>NUCLEOTIDE SEQUENCE</scope>
</reference>
<dbReference type="AlphaFoldDB" id="T1FLS3"/>
<dbReference type="EnsemblMetazoa" id="HelroT184691">
    <property type="protein sequence ID" value="HelroP184691"/>
    <property type="gene ID" value="HelroG184691"/>
</dbReference>
<dbReference type="Proteomes" id="UP000015101">
    <property type="component" value="Unassembled WGS sequence"/>
</dbReference>
<accession>T1FLS3</accession>